<evidence type="ECO:0000313" key="2">
    <source>
        <dbReference type="Proteomes" id="UP000074866"/>
    </source>
</evidence>
<evidence type="ECO:0000313" key="1">
    <source>
        <dbReference type="EMBL" id="KTS82320.1"/>
    </source>
</evidence>
<proteinExistence type="predicted"/>
<dbReference type="Proteomes" id="UP000074866">
    <property type="component" value="Unassembled WGS sequence"/>
</dbReference>
<name>A0ACC4ZW40_9BACL</name>
<dbReference type="EMBL" id="LDRX01000050">
    <property type="protein sequence ID" value="KTS82320.1"/>
    <property type="molecule type" value="Genomic_DNA"/>
</dbReference>
<keyword evidence="2" id="KW-1185">Reference proteome</keyword>
<comment type="caution">
    <text evidence="1">The sequence shown here is derived from an EMBL/GenBank/DDBJ whole genome shotgun (WGS) entry which is preliminary data.</text>
</comment>
<gene>
    <name evidence="1" type="ORF">NS115_12090</name>
</gene>
<accession>A0ACC4ZW40</accession>
<reference evidence="1 2" key="1">
    <citation type="journal article" date="2016" name="Front. Microbiol.">
        <title>Genomic Resource of Rice Seed Associated Bacteria.</title>
        <authorList>
            <person name="Midha S."/>
            <person name="Bansal K."/>
            <person name="Sharma S."/>
            <person name="Kumar N."/>
            <person name="Patil P.P."/>
            <person name="Chaudhry V."/>
            <person name="Patil P.B."/>
        </authorList>
    </citation>
    <scope>NUCLEOTIDE SEQUENCE [LARGE SCALE GENOMIC DNA]</scope>
    <source>
        <strain evidence="1 2">NS115</strain>
    </source>
</reference>
<organism evidence="1 2">
    <name type="scientific">Paenibacillus jamilae</name>
    <dbReference type="NCBI Taxonomy" id="114136"/>
    <lineage>
        <taxon>Bacteria</taxon>
        <taxon>Bacillati</taxon>
        <taxon>Bacillota</taxon>
        <taxon>Bacilli</taxon>
        <taxon>Bacillales</taxon>
        <taxon>Paenibacillaceae</taxon>
        <taxon>Paenibacillus</taxon>
    </lineage>
</organism>
<sequence length="221" mass="25804">MSPQSYDIVAYQEQDHEAVCKLLVESFKAKFQVLVALEDQDIQRLLMQVWVQNANCISMKQFVAKENEDVVGVLSLKWKAPSSSLPIANLISLAPLIKQFGCFNVFKFLTGMHALEYKPAIDECYIDHLAIRSSHRNQGIGRRFLAFAQQFTVESGFHALTLHVAHKNQQAIRLYHNLAFEIEQSQYNYWRHFWFKEPVWHLMSWKERNCNRGENSIEQNI</sequence>
<protein>
    <submittedName>
        <fullName evidence="1">Amino acid acetyltransferase</fullName>
    </submittedName>
</protein>